<feature type="non-terminal residue" evidence="5">
    <location>
        <position position="309"/>
    </location>
</feature>
<dbReference type="GO" id="GO:0016887">
    <property type="term" value="F:ATP hydrolysis activity"/>
    <property type="evidence" value="ECO:0007669"/>
    <property type="project" value="InterPro"/>
</dbReference>
<dbReference type="Pfam" id="PF00004">
    <property type="entry name" value="AAA"/>
    <property type="match status" value="1"/>
</dbReference>
<keyword evidence="2" id="KW-0067">ATP-binding</keyword>
<feature type="signal peptide" evidence="3">
    <location>
        <begin position="1"/>
        <end position="29"/>
    </location>
</feature>
<evidence type="ECO:0000259" key="4">
    <source>
        <dbReference type="Pfam" id="PF00004"/>
    </source>
</evidence>
<accession>A0A0A7CLN9</accession>
<feature type="domain" description="ATPase AAA-type core" evidence="4">
    <location>
        <begin position="245"/>
        <end position="309"/>
    </location>
</feature>
<gene>
    <name evidence="6" type="ORF">THRCLA_00274</name>
</gene>
<keyword evidence="1" id="KW-0547">Nucleotide-binding</keyword>
<dbReference type="OrthoDB" id="5925at2759"/>
<dbReference type="EMBL" id="JNBS01000131">
    <property type="protein sequence ID" value="OQS07733.1"/>
    <property type="molecule type" value="Genomic_DNA"/>
</dbReference>
<protein>
    <submittedName>
        <fullName evidence="6">ATPase</fullName>
    </submittedName>
    <submittedName>
        <fullName evidence="5">Secreted protein</fullName>
    </submittedName>
</protein>
<dbReference type="EMBL" id="KM037924">
    <property type="protein sequence ID" value="AIG55385.1"/>
    <property type="molecule type" value="Genomic_DNA"/>
</dbReference>
<dbReference type="InterPro" id="IPR003959">
    <property type="entry name" value="ATPase_AAA_core"/>
</dbReference>
<sequence length="309" mass="33583">MLRITRGQWRAFCAAATTIPLASIALASAQSPRDDLSQPLGTNELASFLKLELQEARKDLKNAAKVAIGSVQGSHKLSFPTPRDSLVHEKILHEFISRLEPNSPVYAGRYLEAIASKSTPSVQYVFMDGSGSAQFLNDQFTLFLDKPVKGDIAAFVAAYRASHVGEQGVVISRSKAIDELAKLGLDIYDGSNLESVLTWDSLAGYASVKAEIQDTIVLALQNPELYEAIAKKTRCRYESNRPRAVLFEGPPGTGKTLSARIIAAQAGVPLVHIPVESVVSKWYGESEKKMAAIFEACEKLDGAIIFIDE</sequence>
<dbReference type="Proteomes" id="UP000243217">
    <property type="component" value="Unassembled WGS sequence"/>
</dbReference>
<evidence type="ECO:0000256" key="2">
    <source>
        <dbReference type="ARBA" id="ARBA00022840"/>
    </source>
</evidence>
<name>A0A0A7CLN9_9STRA</name>
<proteinExistence type="predicted"/>
<keyword evidence="7" id="KW-1185">Reference proteome</keyword>
<evidence type="ECO:0000313" key="7">
    <source>
        <dbReference type="Proteomes" id="UP000243217"/>
    </source>
</evidence>
<evidence type="ECO:0000313" key="5">
    <source>
        <dbReference type="EMBL" id="AIG55385.1"/>
    </source>
</evidence>
<organism evidence="5">
    <name type="scientific">Thraustotheca clavata</name>
    <dbReference type="NCBI Taxonomy" id="74557"/>
    <lineage>
        <taxon>Eukaryota</taxon>
        <taxon>Sar</taxon>
        <taxon>Stramenopiles</taxon>
        <taxon>Oomycota</taxon>
        <taxon>Saprolegniomycetes</taxon>
        <taxon>Saprolegniales</taxon>
        <taxon>Achlyaceae</taxon>
        <taxon>Thraustotheca</taxon>
    </lineage>
</organism>
<dbReference type="InterPro" id="IPR027417">
    <property type="entry name" value="P-loop_NTPase"/>
</dbReference>
<dbReference type="InterPro" id="IPR050221">
    <property type="entry name" value="26S_Proteasome_ATPase"/>
</dbReference>
<dbReference type="Gene3D" id="3.40.50.300">
    <property type="entry name" value="P-loop containing nucleotide triphosphate hydrolases"/>
    <property type="match status" value="1"/>
</dbReference>
<dbReference type="GO" id="GO:0005524">
    <property type="term" value="F:ATP binding"/>
    <property type="evidence" value="ECO:0007669"/>
    <property type="project" value="UniProtKB-KW"/>
</dbReference>
<evidence type="ECO:0000256" key="3">
    <source>
        <dbReference type="SAM" id="SignalP"/>
    </source>
</evidence>
<dbReference type="PANTHER" id="PTHR23073">
    <property type="entry name" value="26S PROTEASOME REGULATORY SUBUNIT"/>
    <property type="match status" value="1"/>
</dbReference>
<reference evidence="5 7" key="1">
    <citation type="journal article" date="2014" name="Genome Biol. Evol.">
        <title>The secreted proteins of Achlya hypogyna and Thraustotheca clavata identify the ancestral oomycete secretome and reveal gene acquisitions by horizontal gene transfer.</title>
        <authorList>
            <person name="Misner I."/>
            <person name="Blouin N."/>
            <person name="Leonard G."/>
            <person name="Richards T.A."/>
            <person name="Lane C.E."/>
        </authorList>
    </citation>
    <scope>NUCLEOTIDE SEQUENCE</scope>
    <source>
        <strain evidence="5 7">ATCC 34112</strain>
    </source>
</reference>
<feature type="chain" id="PRO_5002026647" evidence="3">
    <location>
        <begin position="30"/>
        <end position="309"/>
    </location>
</feature>
<keyword evidence="3" id="KW-0732">Signal</keyword>
<dbReference type="AlphaFoldDB" id="A0A0A7CLN9"/>
<evidence type="ECO:0000256" key="1">
    <source>
        <dbReference type="ARBA" id="ARBA00022741"/>
    </source>
</evidence>
<dbReference type="STRING" id="74557.A0A0A7CLN9"/>
<dbReference type="SUPFAM" id="SSF52540">
    <property type="entry name" value="P-loop containing nucleoside triphosphate hydrolases"/>
    <property type="match status" value="1"/>
</dbReference>
<evidence type="ECO:0000313" key="6">
    <source>
        <dbReference type="EMBL" id="OQS07733.1"/>
    </source>
</evidence>